<feature type="compositionally biased region" description="Basic residues" evidence="1">
    <location>
        <begin position="61"/>
        <end position="89"/>
    </location>
</feature>
<dbReference type="AlphaFoldDB" id="A0A1I7TCB2"/>
<dbReference type="WBParaSite" id="Csp11.Scaffold58.g343.t1">
    <property type="protein sequence ID" value="Csp11.Scaffold58.g343.t1"/>
    <property type="gene ID" value="Csp11.Scaffold58.g343"/>
</dbReference>
<feature type="region of interest" description="Disordered" evidence="1">
    <location>
        <begin position="61"/>
        <end position="111"/>
    </location>
</feature>
<dbReference type="eggNOG" id="KOG0017">
    <property type="taxonomic scope" value="Eukaryota"/>
</dbReference>
<sequence>MSDPADEFPEAEAGGPVVGESIPTPLLTGMVAGAIFGILMVVCHICVTKYLVTQRLKHLPRARKVKVKKTKKDKKGKKSKKGKKGKKGKKESGTTGTTSGSGTTATGGTTM</sequence>
<keyword evidence="2" id="KW-0812">Transmembrane</keyword>
<keyword evidence="3" id="KW-1185">Reference proteome</keyword>
<feature type="compositionally biased region" description="Low complexity" evidence="1">
    <location>
        <begin position="93"/>
        <end position="111"/>
    </location>
</feature>
<evidence type="ECO:0000313" key="4">
    <source>
        <dbReference type="WBParaSite" id="Csp11.Scaffold58.g343.t1"/>
    </source>
</evidence>
<evidence type="ECO:0000256" key="1">
    <source>
        <dbReference type="SAM" id="MobiDB-lite"/>
    </source>
</evidence>
<evidence type="ECO:0000256" key="2">
    <source>
        <dbReference type="SAM" id="Phobius"/>
    </source>
</evidence>
<keyword evidence="2" id="KW-1133">Transmembrane helix</keyword>
<accession>A0A1I7TCB2</accession>
<feature type="compositionally biased region" description="Acidic residues" evidence="1">
    <location>
        <begin position="1"/>
        <end position="10"/>
    </location>
</feature>
<feature type="region of interest" description="Disordered" evidence="1">
    <location>
        <begin position="1"/>
        <end position="22"/>
    </location>
</feature>
<protein>
    <submittedName>
        <fullName evidence="4">Uncharacterized protein</fullName>
    </submittedName>
</protein>
<organism evidence="3 4">
    <name type="scientific">Caenorhabditis tropicalis</name>
    <dbReference type="NCBI Taxonomy" id="1561998"/>
    <lineage>
        <taxon>Eukaryota</taxon>
        <taxon>Metazoa</taxon>
        <taxon>Ecdysozoa</taxon>
        <taxon>Nematoda</taxon>
        <taxon>Chromadorea</taxon>
        <taxon>Rhabditida</taxon>
        <taxon>Rhabditina</taxon>
        <taxon>Rhabditomorpha</taxon>
        <taxon>Rhabditoidea</taxon>
        <taxon>Rhabditidae</taxon>
        <taxon>Peloderinae</taxon>
        <taxon>Caenorhabditis</taxon>
    </lineage>
</organism>
<name>A0A1I7TCB2_9PELO</name>
<keyword evidence="2" id="KW-0472">Membrane</keyword>
<proteinExistence type="predicted"/>
<dbReference type="Proteomes" id="UP000095282">
    <property type="component" value="Unplaced"/>
</dbReference>
<evidence type="ECO:0000313" key="3">
    <source>
        <dbReference type="Proteomes" id="UP000095282"/>
    </source>
</evidence>
<feature type="transmembrane region" description="Helical" evidence="2">
    <location>
        <begin position="26"/>
        <end position="52"/>
    </location>
</feature>
<reference evidence="4" key="1">
    <citation type="submission" date="2016-11" db="UniProtKB">
        <authorList>
            <consortium name="WormBaseParasite"/>
        </authorList>
    </citation>
    <scope>IDENTIFICATION</scope>
</reference>